<dbReference type="PROSITE" id="PS50280">
    <property type="entry name" value="SET"/>
    <property type="match status" value="1"/>
</dbReference>
<evidence type="ECO:0000256" key="8">
    <source>
        <dbReference type="ARBA" id="ARBA00022853"/>
    </source>
</evidence>
<evidence type="ECO:0000256" key="6">
    <source>
        <dbReference type="ARBA" id="ARBA00022771"/>
    </source>
</evidence>
<keyword evidence="17" id="KW-1185">Reference proteome</keyword>
<reference evidence="16 17" key="1">
    <citation type="submission" date="2024-03" db="EMBL/GenBank/DDBJ databases">
        <title>Complete genome sequence of the green alga Chloropicon roscoffensis RCC1871.</title>
        <authorList>
            <person name="Lemieux C."/>
            <person name="Pombert J.-F."/>
            <person name="Otis C."/>
            <person name="Turmel M."/>
        </authorList>
    </citation>
    <scope>NUCLEOTIDE SEQUENCE [LARGE SCALE GENOMIC DNA]</scope>
    <source>
        <strain evidence="16 17">RCC1871</strain>
    </source>
</reference>
<dbReference type="GO" id="GO:0140993">
    <property type="term" value="F:histone modifying activity"/>
    <property type="evidence" value="ECO:0007669"/>
    <property type="project" value="UniProtKB-ARBA"/>
</dbReference>
<dbReference type="PROSITE" id="PS51542">
    <property type="entry name" value="FYRN"/>
    <property type="match status" value="1"/>
</dbReference>
<evidence type="ECO:0000256" key="2">
    <source>
        <dbReference type="ARBA" id="ARBA00022603"/>
    </source>
</evidence>
<gene>
    <name evidence="16" type="ORF">HKI87_02g15280</name>
</gene>
<dbReference type="Pfam" id="PF00856">
    <property type="entry name" value="SET"/>
    <property type="match status" value="1"/>
</dbReference>
<proteinExistence type="predicted"/>
<dbReference type="GO" id="GO:0008270">
    <property type="term" value="F:zinc ion binding"/>
    <property type="evidence" value="ECO:0007669"/>
    <property type="project" value="UniProtKB-KW"/>
</dbReference>
<dbReference type="InterPro" id="IPR003616">
    <property type="entry name" value="Post-SET_dom"/>
</dbReference>
<dbReference type="SUPFAM" id="SSF63748">
    <property type="entry name" value="Tudor/PWWP/MBT"/>
    <property type="match status" value="1"/>
</dbReference>
<evidence type="ECO:0000256" key="4">
    <source>
        <dbReference type="ARBA" id="ARBA00022691"/>
    </source>
</evidence>
<dbReference type="InterPro" id="IPR034732">
    <property type="entry name" value="EPHD"/>
</dbReference>
<dbReference type="CDD" id="cd20404">
    <property type="entry name" value="Tudor_Agenet_AtEML-like"/>
    <property type="match status" value="1"/>
</dbReference>
<evidence type="ECO:0000259" key="14">
    <source>
        <dbReference type="PROSITE" id="PS50868"/>
    </source>
</evidence>
<dbReference type="SUPFAM" id="SSF57903">
    <property type="entry name" value="FYVE/PHD zinc finger"/>
    <property type="match status" value="1"/>
</dbReference>
<feature type="domain" description="PHD-type" evidence="15">
    <location>
        <begin position="626"/>
        <end position="741"/>
    </location>
</feature>
<dbReference type="Gene3D" id="2.170.270.10">
    <property type="entry name" value="SET domain"/>
    <property type="match status" value="1"/>
</dbReference>
<dbReference type="SUPFAM" id="SSF82199">
    <property type="entry name" value="SET domain"/>
    <property type="match status" value="1"/>
</dbReference>
<dbReference type="InterPro" id="IPR013083">
    <property type="entry name" value="Znf_RING/FYVE/PHD"/>
</dbReference>
<dbReference type="GO" id="GO:0006357">
    <property type="term" value="P:regulation of transcription by RNA polymerase II"/>
    <property type="evidence" value="ECO:0007669"/>
    <property type="project" value="TreeGrafter"/>
</dbReference>
<sequence length="975" mass="107383">MPGACAPDPGSKRRAESQCLSGATASKRLYAPCVRVVPRGSDARTGEGSEALGDCLDEHGRKLLRAFEDFKRETKSLVREGRIYQAVDLVRRGVTGAKLAALDGRRVRVLWPLDAAWYSGVVAVSKCGGPSTSCTVVYEDGTKEDVDFAMEKVRIALRPTESLDRSLLRCSLPTCDQAAACSLTDQGNLVWAKMKGYPPWPALVITNEEFEESSCQKLRSEKAVCFRFFGSYEYGQTLGLMASVDAAGEEEDEEARPNPDKPERFKFSSKPYDVWRWDTGVLLHFHLKYKSSRFRRAVAQAERYLSQNEVPDEMIPLYNDELLDDIEEDDCGVVVQKRGRCKSKSSLKAGPTNNFSRSFSVGANLVVEDIGAIEAGDRRFHDEQYVYPLGYRSKRVVLSPAGEKVEVQCSIGRRPLEDGGGPSFTVAVGGTSSQEAASVTEDSAQRAWQRLEELGMARRQVYSGHKLFGYSLRRVQIAIERLPGVEWLDRYSPLDDESSKANAAARRTGTLAEEVRRANAKWEAIAQCPRSLGFEPVSIEHPPNRCAVCYTDKETDVNQLIQCDSCRTLVHMGCYGIQAKLKPGELWLCRSCQLLSGDGDGKSKGAKDFCLGLDALAQWTSGSGPKPACALCPCHSKRQIMVRTSCGRWAHTTCAIWVPETTLENGEVEGLNRIRPARLQLKCQLCKVERGPSIQCTADKKCYAAAHPLCARQAGWDMKISEDGKDGIKLDAVCLKCKKKRQQFERGERPKIVARDKTVEVCENGGSLGLVEYYRKLKGQGAGKAVPYVVSGARGVERRVRGVSVCCVPPECAPVAERLEWTRQTVLDRLAAARSAIHGYGVVARMAHKAGDFLIEYVGEEVRPSVADRREGSKEYKGKVGSGTYIMSVSEGNSIDATKAGNMAQLLNHSCEPNCFSREVGSGRVILAALRDIPAGEELTYDYRFSSAETLVCLCGSEKCRGTVNLREDVECNLV</sequence>
<dbReference type="Gene3D" id="2.30.30.140">
    <property type="match status" value="2"/>
</dbReference>
<dbReference type="PROSITE" id="PS51543">
    <property type="entry name" value="FYRC"/>
    <property type="match status" value="1"/>
</dbReference>
<evidence type="ECO:0000256" key="9">
    <source>
        <dbReference type="ARBA" id="ARBA00023242"/>
    </source>
</evidence>
<dbReference type="InterPro" id="IPR003888">
    <property type="entry name" value="FYrich_N"/>
</dbReference>
<evidence type="ECO:0000259" key="12">
    <source>
        <dbReference type="PROSITE" id="PS50280"/>
    </source>
</evidence>
<dbReference type="InterPro" id="IPR046341">
    <property type="entry name" value="SET_dom_sf"/>
</dbReference>
<evidence type="ECO:0000256" key="10">
    <source>
        <dbReference type="PROSITE-ProRule" id="PRU00146"/>
    </source>
</evidence>
<feature type="domain" description="PHD-type" evidence="11">
    <location>
        <begin position="543"/>
        <end position="595"/>
    </location>
</feature>
<comment type="subcellular location">
    <subcellularLocation>
        <location evidence="1">Nucleus</location>
    </subcellularLocation>
</comment>
<evidence type="ECO:0000259" key="15">
    <source>
        <dbReference type="PROSITE" id="PS51805"/>
    </source>
</evidence>
<keyword evidence="2" id="KW-0489">Methyltransferase</keyword>
<evidence type="ECO:0000259" key="11">
    <source>
        <dbReference type="PROSITE" id="PS50016"/>
    </source>
</evidence>
<evidence type="ECO:0000313" key="16">
    <source>
        <dbReference type="EMBL" id="WZN60000.1"/>
    </source>
</evidence>
<dbReference type="PROSITE" id="PS50868">
    <property type="entry name" value="POST_SET"/>
    <property type="match status" value="1"/>
</dbReference>
<keyword evidence="7" id="KW-0862">Zinc</keyword>
<evidence type="ECO:0000256" key="1">
    <source>
        <dbReference type="ARBA" id="ARBA00004123"/>
    </source>
</evidence>
<keyword evidence="8" id="KW-0156">Chromatin regulator</keyword>
<dbReference type="InterPro" id="IPR050701">
    <property type="entry name" value="Histone_Mod_Regulator"/>
</dbReference>
<dbReference type="GO" id="GO:0032259">
    <property type="term" value="P:methylation"/>
    <property type="evidence" value="ECO:0007669"/>
    <property type="project" value="UniProtKB-KW"/>
</dbReference>
<evidence type="ECO:0000259" key="13">
    <source>
        <dbReference type="PROSITE" id="PS50812"/>
    </source>
</evidence>
<dbReference type="Pfam" id="PF05964">
    <property type="entry name" value="FYRN"/>
    <property type="match status" value="1"/>
</dbReference>
<dbReference type="GO" id="GO:0005634">
    <property type="term" value="C:nucleus"/>
    <property type="evidence" value="ECO:0007669"/>
    <property type="project" value="UniProtKB-SubCell"/>
</dbReference>
<dbReference type="PROSITE" id="PS51805">
    <property type="entry name" value="EPHD"/>
    <property type="match status" value="1"/>
</dbReference>
<dbReference type="PROSITE" id="PS50016">
    <property type="entry name" value="ZF_PHD_2"/>
    <property type="match status" value="1"/>
</dbReference>
<dbReference type="InterPro" id="IPR003889">
    <property type="entry name" value="FYrich_C"/>
</dbReference>
<feature type="domain" description="SET" evidence="12">
    <location>
        <begin position="828"/>
        <end position="944"/>
    </location>
</feature>
<dbReference type="Pfam" id="PF13832">
    <property type="entry name" value="zf-HC5HC2H_2"/>
    <property type="match status" value="1"/>
</dbReference>
<dbReference type="Pfam" id="PF00855">
    <property type="entry name" value="PWWP"/>
    <property type="match status" value="1"/>
</dbReference>
<evidence type="ECO:0000256" key="7">
    <source>
        <dbReference type="ARBA" id="ARBA00022833"/>
    </source>
</evidence>
<keyword evidence="3" id="KW-0808">Transferase</keyword>
<keyword evidence="6 10" id="KW-0863">Zinc-finger</keyword>
<evidence type="ECO:0000256" key="3">
    <source>
        <dbReference type="ARBA" id="ARBA00022679"/>
    </source>
</evidence>
<keyword evidence="5" id="KW-0479">Metal-binding</keyword>
<evidence type="ECO:0000313" key="17">
    <source>
        <dbReference type="Proteomes" id="UP001472866"/>
    </source>
</evidence>
<evidence type="ECO:0000256" key="5">
    <source>
        <dbReference type="ARBA" id="ARBA00022723"/>
    </source>
</evidence>
<dbReference type="PANTHER" id="PTHR13793">
    <property type="entry name" value="PHD FINGER PROTEINS"/>
    <property type="match status" value="1"/>
</dbReference>
<dbReference type="InterPro" id="IPR019787">
    <property type="entry name" value="Znf_PHD-finger"/>
</dbReference>
<dbReference type="InterPro" id="IPR001965">
    <property type="entry name" value="Znf_PHD"/>
</dbReference>
<dbReference type="PANTHER" id="PTHR13793:SF140">
    <property type="entry name" value="HISTONE-LYSINE N-METHYLTRANSFERASE ATX2"/>
    <property type="match status" value="1"/>
</dbReference>
<protein>
    <submittedName>
        <fullName evidence="16">Histone-lysine N-methyltransferase</fullName>
    </submittedName>
</protein>
<keyword evidence="9" id="KW-0539">Nucleus</keyword>
<dbReference type="InterPro" id="IPR011011">
    <property type="entry name" value="Znf_FYVE_PHD"/>
</dbReference>
<name>A0AAX4P1Q7_9CHLO</name>
<dbReference type="InterPro" id="IPR001214">
    <property type="entry name" value="SET_dom"/>
</dbReference>
<dbReference type="Pfam" id="PF13831">
    <property type="entry name" value="PHD_2"/>
    <property type="match status" value="1"/>
</dbReference>
<dbReference type="EMBL" id="CP151502">
    <property type="protein sequence ID" value="WZN60000.1"/>
    <property type="molecule type" value="Genomic_DNA"/>
</dbReference>
<dbReference type="GO" id="GO:0008168">
    <property type="term" value="F:methyltransferase activity"/>
    <property type="evidence" value="ECO:0007669"/>
    <property type="project" value="UniProtKB-KW"/>
</dbReference>
<dbReference type="SMART" id="SM00249">
    <property type="entry name" value="PHD"/>
    <property type="match status" value="2"/>
</dbReference>
<dbReference type="Proteomes" id="UP001472866">
    <property type="component" value="Chromosome 02"/>
</dbReference>
<dbReference type="PROSITE" id="PS01359">
    <property type="entry name" value="ZF_PHD_1"/>
    <property type="match status" value="1"/>
</dbReference>
<dbReference type="Gene3D" id="3.30.40.10">
    <property type="entry name" value="Zinc/RING finger domain, C3HC4 (zinc finger)"/>
    <property type="match status" value="2"/>
</dbReference>
<dbReference type="InterPro" id="IPR019786">
    <property type="entry name" value="Zinc_finger_PHD-type_CS"/>
</dbReference>
<organism evidence="16 17">
    <name type="scientific">Chloropicon roscoffensis</name>
    <dbReference type="NCBI Taxonomy" id="1461544"/>
    <lineage>
        <taxon>Eukaryota</taxon>
        <taxon>Viridiplantae</taxon>
        <taxon>Chlorophyta</taxon>
        <taxon>Chloropicophyceae</taxon>
        <taxon>Chloropicales</taxon>
        <taxon>Chloropicaceae</taxon>
        <taxon>Chloropicon</taxon>
    </lineage>
</organism>
<dbReference type="InterPro" id="IPR000313">
    <property type="entry name" value="PWWP_dom"/>
</dbReference>
<dbReference type="Gene3D" id="3.30.160.360">
    <property type="match status" value="1"/>
</dbReference>
<feature type="domain" description="PWWP" evidence="13">
    <location>
        <begin position="186"/>
        <end position="234"/>
    </location>
</feature>
<feature type="domain" description="Post-SET" evidence="14">
    <location>
        <begin position="949"/>
        <end position="965"/>
    </location>
</feature>
<dbReference type="PROSITE" id="PS50812">
    <property type="entry name" value="PWWP"/>
    <property type="match status" value="1"/>
</dbReference>
<accession>A0AAX4P1Q7</accession>
<keyword evidence="4" id="KW-0949">S-adenosyl-L-methionine</keyword>
<dbReference type="AlphaFoldDB" id="A0AAX4P1Q7"/>
<dbReference type="SMART" id="SM00317">
    <property type="entry name" value="SET"/>
    <property type="match status" value="1"/>
</dbReference>
<dbReference type="SMART" id="SM00293">
    <property type="entry name" value="PWWP"/>
    <property type="match status" value="1"/>
</dbReference>